<dbReference type="GO" id="GO:0005886">
    <property type="term" value="C:plasma membrane"/>
    <property type="evidence" value="ECO:0007669"/>
    <property type="project" value="UniProtKB-SubCell"/>
</dbReference>
<dbReference type="EMBL" id="UINC01025150">
    <property type="protein sequence ID" value="SVB00209.1"/>
    <property type="molecule type" value="Genomic_DNA"/>
</dbReference>
<keyword evidence="5 6" id="KW-0472">Membrane</keyword>
<dbReference type="AlphaFoldDB" id="A0A382AFQ0"/>
<feature type="transmembrane region" description="Helical" evidence="6">
    <location>
        <begin position="130"/>
        <end position="163"/>
    </location>
</feature>
<dbReference type="PANTHER" id="PTHR30065">
    <property type="entry name" value="FLAGELLAR BIOSYNTHETIC PROTEIN FLIR"/>
    <property type="match status" value="1"/>
</dbReference>
<dbReference type="InterPro" id="IPR002010">
    <property type="entry name" value="T3SS_IM_R"/>
</dbReference>
<evidence type="ECO:0000256" key="2">
    <source>
        <dbReference type="ARBA" id="ARBA00022475"/>
    </source>
</evidence>
<dbReference type="PRINTS" id="PR00953">
    <property type="entry name" value="TYPE3IMRPROT"/>
</dbReference>
<proteinExistence type="predicted"/>
<protein>
    <recommendedName>
        <fullName evidence="8">Flagellar biosynthetic protein FliR</fullName>
    </recommendedName>
</protein>
<feature type="transmembrane region" description="Helical" evidence="6">
    <location>
        <begin position="170"/>
        <end position="192"/>
    </location>
</feature>
<evidence type="ECO:0000256" key="5">
    <source>
        <dbReference type="ARBA" id="ARBA00023136"/>
    </source>
</evidence>
<gene>
    <name evidence="7" type="ORF">METZ01_LOCUS153063</name>
</gene>
<name>A0A382AFQ0_9ZZZZ</name>
<evidence type="ECO:0000313" key="7">
    <source>
        <dbReference type="EMBL" id="SVB00209.1"/>
    </source>
</evidence>
<keyword evidence="3 6" id="KW-0812">Transmembrane</keyword>
<evidence type="ECO:0000256" key="4">
    <source>
        <dbReference type="ARBA" id="ARBA00022989"/>
    </source>
</evidence>
<keyword evidence="2" id="KW-1003">Cell membrane</keyword>
<evidence type="ECO:0000256" key="3">
    <source>
        <dbReference type="ARBA" id="ARBA00022692"/>
    </source>
</evidence>
<keyword evidence="4 6" id="KW-1133">Transmembrane helix</keyword>
<feature type="transmembrane region" description="Helical" evidence="6">
    <location>
        <begin position="87"/>
        <end position="110"/>
    </location>
</feature>
<evidence type="ECO:0000256" key="1">
    <source>
        <dbReference type="ARBA" id="ARBA00004651"/>
    </source>
</evidence>
<accession>A0A382AFQ0</accession>
<dbReference type="GO" id="GO:0006605">
    <property type="term" value="P:protein targeting"/>
    <property type="evidence" value="ECO:0007669"/>
    <property type="project" value="InterPro"/>
</dbReference>
<evidence type="ECO:0000256" key="6">
    <source>
        <dbReference type="SAM" id="Phobius"/>
    </source>
</evidence>
<comment type="subcellular location">
    <subcellularLocation>
        <location evidence="1">Cell membrane</location>
        <topology evidence="1">Multi-pass membrane protein</topology>
    </subcellularLocation>
</comment>
<evidence type="ECO:0008006" key="8">
    <source>
        <dbReference type="Google" id="ProtNLM"/>
    </source>
</evidence>
<dbReference type="PANTHER" id="PTHR30065:SF1">
    <property type="entry name" value="SURFACE PRESENTATION OF ANTIGENS PROTEIN SPAR"/>
    <property type="match status" value="1"/>
</dbReference>
<reference evidence="7" key="1">
    <citation type="submission" date="2018-05" db="EMBL/GenBank/DDBJ databases">
        <authorList>
            <person name="Lanie J.A."/>
            <person name="Ng W.-L."/>
            <person name="Kazmierczak K.M."/>
            <person name="Andrzejewski T.M."/>
            <person name="Davidsen T.M."/>
            <person name="Wayne K.J."/>
            <person name="Tettelin H."/>
            <person name="Glass J.I."/>
            <person name="Rusch D."/>
            <person name="Podicherti R."/>
            <person name="Tsui H.-C.T."/>
            <person name="Winkler M.E."/>
        </authorList>
    </citation>
    <scope>NUCLEOTIDE SEQUENCE</scope>
</reference>
<sequence>MALSIVLTFTVFPVLNLQGFTVPLDVISLVLVAVREVLIGFVIGFASQLVFIGIQFGGELVTIQMGFSMATILDPNHQEQVTIISQIYSFLALIIFISIKGHYIFLIAAVNTFKFVPIGGFSYSEDLAEQIIRLFSELFVVGFYVAAPVFVALFMTTIALALISRAIPQLNVFIILPLVQVLVGTVMIIASIRVTVVTFEFLFEGLAKDLQTLVTAM</sequence>
<dbReference type="Pfam" id="PF01311">
    <property type="entry name" value="Bac_export_1"/>
    <property type="match status" value="1"/>
</dbReference>
<organism evidence="7">
    <name type="scientific">marine metagenome</name>
    <dbReference type="NCBI Taxonomy" id="408172"/>
    <lineage>
        <taxon>unclassified sequences</taxon>
        <taxon>metagenomes</taxon>
        <taxon>ecological metagenomes</taxon>
    </lineage>
</organism>